<evidence type="ECO:0000256" key="4">
    <source>
        <dbReference type="SAM" id="MobiDB-lite"/>
    </source>
</evidence>
<evidence type="ECO:0000256" key="2">
    <source>
        <dbReference type="ARBA" id="ARBA00023043"/>
    </source>
</evidence>
<dbReference type="PROSITE" id="PS50297">
    <property type="entry name" value="ANK_REP_REGION"/>
    <property type="match status" value="1"/>
</dbReference>
<sequence length="249" mass="26856">MSAKNTKIFEDENTDSGFLSGPLSEQLDQDSSDDLVKLDSKPDVAECDKVASDKSELESGIDLCYGLDNVTISDPPPVPEGTLIVVDTDKRQEISARDIPLLFQQDEDGDEQLHIAAVHGCEKSVGTLIRICPDKSWLDVPNDYGHTALHLAAMAGHAVVARMLVRAGASLYCRDVTGETALHKAVAGNHLECLQALLAPVAEQPPRKLSSLLNQKNYKANREFATNCTAVPLCLNVNNATLELFSGST</sequence>
<evidence type="ECO:0000313" key="5">
    <source>
        <dbReference type="EMBL" id="OWR49225.1"/>
    </source>
</evidence>
<protein>
    <submittedName>
        <fullName evidence="5">Cactus</fullName>
    </submittedName>
</protein>
<dbReference type="InParanoid" id="A0A212F660"/>
<organism evidence="5 6">
    <name type="scientific">Danaus plexippus plexippus</name>
    <dbReference type="NCBI Taxonomy" id="278856"/>
    <lineage>
        <taxon>Eukaryota</taxon>
        <taxon>Metazoa</taxon>
        <taxon>Ecdysozoa</taxon>
        <taxon>Arthropoda</taxon>
        <taxon>Hexapoda</taxon>
        <taxon>Insecta</taxon>
        <taxon>Pterygota</taxon>
        <taxon>Neoptera</taxon>
        <taxon>Endopterygota</taxon>
        <taxon>Lepidoptera</taxon>
        <taxon>Glossata</taxon>
        <taxon>Ditrysia</taxon>
        <taxon>Papilionoidea</taxon>
        <taxon>Nymphalidae</taxon>
        <taxon>Danainae</taxon>
        <taxon>Danaini</taxon>
        <taxon>Danaina</taxon>
        <taxon>Danaus</taxon>
        <taxon>Danaus</taxon>
    </lineage>
</organism>
<dbReference type="Proteomes" id="UP000007151">
    <property type="component" value="Unassembled WGS sequence"/>
</dbReference>
<dbReference type="InterPro" id="IPR036770">
    <property type="entry name" value="Ankyrin_rpt-contain_sf"/>
</dbReference>
<evidence type="ECO:0000256" key="3">
    <source>
        <dbReference type="PROSITE-ProRule" id="PRU00023"/>
    </source>
</evidence>
<dbReference type="InterPro" id="IPR051070">
    <property type="entry name" value="NF-kappa-B_inhibitor"/>
</dbReference>
<dbReference type="SUPFAM" id="SSF48403">
    <property type="entry name" value="Ankyrin repeat"/>
    <property type="match status" value="1"/>
</dbReference>
<keyword evidence="2 3" id="KW-0040">ANK repeat</keyword>
<dbReference type="AlphaFoldDB" id="A0A212F660"/>
<feature type="repeat" description="ANK" evidence="3">
    <location>
        <begin position="144"/>
        <end position="176"/>
    </location>
</feature>
<reference evidence="5 6" key="1">
    <citation type="journal article" date="2011" name="Cell">
        <title>The monarch butterfly genome yields insights into long-distance migration.</title>
        <authorList>
            <person name="Zhan S."/>
            <person name="Merlin C."/>
            <person name="Boore J.L."/>
            <person name="Reppert S.M."/>
        </authorList>
    </citation>
    <scope>NUCLEOTIDE SEQUENCE [LARGE SCALE GENOMIC DNA]</scope>
    <source>
        <strain evidence="5">F-2</strain>
    </source>
</reference>
<dbReference type="PANTHER" id="PTHR46680">
    <property type="entry name" value="NF-KAPPA-B INHIBITOR ALPHA"/>
    <property type="match status" value="1"/>
</dbReference>
<dbReference type="PANTHER" id="PTHR46680:SF3">
    <property type="entry name" value="NF-KAPPA-B INHIBITOR CACTUS"/>
    <property type="match status" value="1"/>
</dbReference>
<dbReference type="Gene3D" id="1.25.40.20">
    <property type="entry name" value="Ankyrin repeat-containing domain"/>
    <property type="match status" value="1"/>
</dbReference>
<dbReference type="SMART" id="SM00248">
    <property type="entry name" value="ANK"/>
    <property type="match status" value="3"/>
</dbReference>
<dbReference type="Pfam" id="PF12796">
    <property type="entry name" value="Ank_2"/>
    <property type="match status" value="1"/>
</dbReference>
<dbReference type="STRING" id="278856.A0A212F660"/>
<proteinExistence type="predicted"/>
<dbReference type="GO" id="GO:0071356">
    <property type="term" value="P:cellular response to tumor necrosis factor"/>
    <property type="evidence" value="ECO:0007669"/>
    <property type="project" value="TreeGrafter"/>
</dbReference>
<evidence type="ECO:0000313" key="6">
    <source>
        <dbReference type="Proteomes" id="UP000007151"/>
    </source>
</evidence>
<gene>
    <name evidence="5" type="ORF">KGM_209453</name>
</gene>
<dbReference type="PROSITE" id="PS50088">
    <property type="entry name" value="ANK_REPEAT"/>
    <property type="match status" value="1"/>
</dbReference>
<dbReference type="GO" id="GO:0005829">
    <property type="term" value="C:cytosol"/>
    <property type="evidence" value="ECO:0007669"/>
    <property type="project" value="TreeGrafter"/>
</dbReference>
<dbReference type="EMBL" id="AGBW02010072">
    <property type="protein sequence ID" value="OWR49225.1"/>
    <property type="molecule type" value="Genomic_DNA"/>
</dbReference>
<feature type="region of interest" description="Disordered" evidence="4">
    <location>
        <begin position="1"/>
        <end position="36"/>
    </location>
</feature>
<dbReference type="GO" id="GO:0051059">
    <property type="term" value="F:NF-kappaB binding"/>
    <property type="evidence" value="ECO:0007669"/>
    <property type="project" value="TreeGrafter"/>
</dbReference>
<dbReference type="KEGG" id="dpl:KGM_209453"/>
<name>A0A212F660_DANPL</name>
<keyword evidence="1" id="KW-0677">Repeat</keyword>
<keyword evidence="6" id="KW-1185">Reference proteome</keyword>
<accession>A0A212F660</accession>
<dbReference type="InterPro" id="IPR002110">
    <property type="entry name" value="Ankyrin_rpt"/>
</dbReference>
<comment type="caution">
    <text evidence="5">The sequence shown here is derived from an EMBL/GenBank/DDBJ whole genome shotgun (WGS) entry which is preliminary data.</text>
</comment>
<dbReference type="eggNOG" id="KOG0504">
    <property type="taxonomic scope" value="Eukaryota"/>
</dbReference>
<evidence type="ECO:0000256" key="1">
    <source>
        <dbReference type="ARBA" id="ARBA00022737"/>
    </source>
</evidence>